<dbReference type="InterPro" id="IPR032675">
    <property type="entry name" value="LRR_dom_sf"/>
</dbReference>
<dbReference type="PANTHER" id="PTHR46761:SF2">
    <property type="entry name" value="RAN GTPASE-ACTIVATING PROTEIN 1"/>
    <property type="match status" value="1"/>
</dbReference>
<dbReference type="GO" id="GO:0016301">
    <property type="term" value="F:kinase activity"/>
    <property type="evidence" value="ECO:0007669"/>
    <property type="project" value="UniProtKB-KW"/>
</dbReference>
<keyword evidence="1" id="KW-0418">Kinase</keyword>
<organism evidence="1 2">
    <name type="scientific">Tetrahymena thermophila (strain SB210)</name>
    <dbReference type="NCBI Taxonomy" id="312017"/>
    <lineage>
        <taxon>Eukaryota</taxon>
        <taxon>Sar</taxon>
        <taxon>Alveolata</taxon>
        <taxon>Ciliophora</taxon>
        <taxon>Intramacronucleata</taxon>
        <taxon>Oligohymenophorea</taxon>
        <taxon>Hymenostomatida</taxon>
        <taxon>Tetrahymenina</taxon>
        <taxon>Tetrahymenidae</taxon>
        <taxon>Tetrahymena</taxon>
    </lineage>
</organism>
<dbReference type="InterPro" id="IPR045203">
    <property type="entry name" value="RanGAP1/2"/>
</dbReference>
<dbReference type="RefSeq" id="XP_001027461.3">
    <property type="nucleotide sequence ID" value="XM_001027461.3"/>
</dbReference>
<dbReference type="GO" id="GO:0005096">
    <property type="term" value="F:GTPase activator activity"/>
    <property type="evidence" value="ECO:0007669"/>
    <property type="project" value="InterPro"/>
</dbReference>
<dbReference type="PANTHER" id="PTHR46761">
    <property type="entry name" value="RAN GTPASE-ACTIVATING PROTEIN 1"/>
    <property type="match status" value="1"/>
</dbReference>
<keyword evidence="1" id="KW-0808">Transferase</keyword>
<protein>
    <submittedName>
        <fullName evidence="1">Kinase domain protein</fullName>
    </submittedName>
</protein>
<dbReference type="Proteomes" id="UP000009168">
    <property type="component" value="Unassembled WGS sequence"/>
</dbReference>
<proteinExistence type="predicted"/>
<dbReference type="InParanoid" id="I7LY23"/>
<evidence type="ECO:0000313" key="2">
    <source>
        <dbReference type="Proteomes" id="UP000009168"/>
    </source>
</evidence>
<sequence length="273" mass="30576">MSSKISNIYNLQDLDKQIKSQLKNANLDFSKTNAIYSDGISGSGLSAQLAQLINLENLSINLHKSNLEDTDVFELVNSLEKCQNLISLNIKLDTNHIGDEGASYLGNYLSKCSNLKYLNIDLWTNQINDQGLLSLSQGIQKCKNLRSLELTLCENGFGNKGAIDLVTSIQSCYNLKNLTIDFSLNSFAEQFGFGLGTALARLCYLTSLQLNLSNSQALDDTDCYDLCNLLAKNEHLIAINLELQNNNCWYVTKKQLEVKFKKMKKLIKLNFSF</sequence>
<dbReference type="KEGG" id="tet:TTHERM_00647520"/>
<dbReference type="EMBL" id="GG662245">
    <property type="protein sequence ID" value="EAS07219.3"/>
    <property type="molecule type" value="Genomic_DNA"/>
</dbReference>
<evidence type="ECO:0000313" key="1">
    <source>
        <dbReference type="EMBL" id="EAS07219.3"/>
    </source>
</evidence>
<accession>I7LY23</accession>
<keyword evidence="2" id="KW-1185">Reference proteome</keyword>
<dbReference type="GeneID" id="7842092"/>
<name>I7LY23_TETTS</name>
<dbReference type="AlphaFoldDB" id="I7LY23"/>
<dbReference type="SUPFAM" id="SSF52047">
    <property type="entry name" value="RNI-like"/>
    <property type="match status" value="1"/>
</dbReference>
<dbReference type="Gene3D" id="3.80.10.10">
    <property type="entry name" value="Ribonuclease Inhibitor"/>
    <property type="match status" value="2"/>
</dbReference>
<reference evidence="2" key="1">
    <citation type="journal article" date="2006" name="PLoS Biol.">
        <title>Macronuclear genome sequence of the ciliate Tetrahymena thermophila, a model eukaryote.</title>
        <authorList>
            <person name="Eisen J.A."/>
            <person name="Coyne R.S."/>
            <person name="Wu M."/>
            <person name="Wu D."/>
            <person name="Thiagarajan M."/>
            <person name="Wortman J.R."/>
            <person name="Badger J.H."/>
            <person name="Ren Q."/>
            <person name="Amedeo P."/>
            <person name="Jones K.M."/>
            <person name="Tallon L.J."/>
            <person name="Delcher A.L."/>
            <person name="Salzberg S.L."/>
            <person name="Silva J.C."/>
            <person name="Haas B.J."/>
            <person name="Majoros W.H."/>
            <person name="Farzad M."/>
            <person name="Carlton J.M."/>
            <person name="Smith R.K. Jr."/>
            <person name="Garg J."/>
            <person name="Pearlman R.E."/>
            <person name="Karrer K.M."/>
            <person name="Sun L."/>
            <person name="Manning G."/>
            <person name="Elde N.C."/>
            <person name="Turkewitz A.P."/>
            <person name="Asai D.J."/>
            <person name="Wilkes D.E."/>
            <person name="Wang Y."/>
            <person name="Cai H."/>
            <person name="Collins K."/>
            <person name="Stewart B.A."/>
            <person name="Lee S.R."/>
            <person name="Wilamowska K."/>
            <person name="Weinberg Z."/>
            <person name="Ruzzo W.L."/>
            <person name="Wloga D."/>
            <person name="Gaertig J."/>
            <person name="Frankel J."/>
            <person name="Tsao C.-C."/>
            <person name="Gorovsky M.A."/>
            <person name="Keeling P.J."/>
            <person name="Waller R.F."/>
            <person name="Patron N.J."/>
            <person name="Cherry J.M."/>
            <person name="Stover N.A."/>
            <person name="Krieger C.J."/>
            <person name="del Toro C."/>
            <person name="Ryder H.F."/>
            <person name="Williamson S.C."/>
            <person name="Barbeau R.A."/>
            <person name="Hamilton E.P."/>
            <person name="Orias E."/>
        </authorList>
    </citation>
    <scope>NUCLEOTIDE SEQUENCE [LARGE SCALE GENOMIC DNA]</scope>
    <source>
        <strain evidence="2">SB210</strain>
    </source>
</reference>
<gene>
    <name evidence="1" type="ORF">TTHERM_00647520</name>
</gene>